<name>A0A1Y2MQ93_PSEAH</name>
<dbReference type="Proteomes" id="UP000194360">
    <property type="component" value="Unassembled WGS sequence"/>
</dbReference>
<evidence type="ECO:0000313" key="4">
    <source>
        <dbReference type="Proteomes" id="UP000194360"/>
    </source>
</evidence>
<reference evidence="3 4" key="1">
    <citation type="submission" date="2016-09" db="EMBL/GenBank/DDBJ databases">
        <title>Pseudonocardia autotrophica DSM535, a candidate organism with high potential of specific P450 cytochromes.</title>
        <authorList>
            <person name="Grumaz C."/>
            <person name="Vainshtein Y."/>
            <person name="Kirstahler P."/>
            <person name="Sohn K."/>
        </authorList>
    </citation>
    <scope>NUCLEOTIDE SEQUENCE [LARGE SCALE GENOMIC DNA]</scope>
    <source>
        <strain evidence="3 4">DSM 535</strain>
    </source>
</reference>
<feature type="compositionally biased region" description="Pro residues" evidence="1">
    <location>
        <begin position="1"/>
        <end position="12"/>
    </location>
</feature>
<comment type="caution">
    <text evidence="3">The sequence shown here is derived from an EMBL/GenBank/DDBJ whole genome shotgun (WGS) entry which is preliminary data.</text>
</comment>
<keyword evidence="2" id="KW-0472">Membrane</keyword>
<keyword evidence="4" id="KW-1185">Reference proteome</keyword>
<keyword evidence="2" id="KW-1133">Transmembrane helix</keyword>
<proteinExistence type="predicted"/>
<dbReference type="RefSeq" id="WP_085914864.1">
    <property type="nucleotide sequence ID" value="NZ_AP018920.1"/>
</dbReference>
<gene>
    <name evidence="3" type="ORF">BG845_04688</name>
</gene>
<feature type="compositionally biased region" description="Pro residues" evidence="1">
    <location>
        <begin position="22"/>
        <end position="34"/>
    </location>
</feature>
<accession>A0A1Y2MQ93</accession>
<feature type="region of interest" description="Disordered" evidence="1">
    <location>
        <begin position="1"/>
        <end position="52"/>
    </location>
</feature>
<keyword evidence="2" id="KW-0812">Transmembrane</keyword>
<dbReference type="AlphaFoldDB" id="A0A1Y2MQ93"/>
<evidence type="ECO:0000313" key="3">
    <source>
        <dbReference type="EMBL" id="OSY37393.1"/>
    </source>
</evidence>
<feature type="transmembrane region" description="Helical" evidence="2">
    <location>
        <begin position="62"/>
        <end position="83"/>
    </location>
</feature>
<feature type="region of interest" description="Disordered" evidence="1">
    <location>
        <begin position="86"/>
        <end position="108"/>
    </location>
</feature>
<evidence type="ECO:0000256" key="1">
    <source>
        <dbReference type="SAM" id="MobiDB-lite"/>
    </source>
</evidence>
<organism evidence="3 4">
    <name type="scientific">Pseudonocardia autotrophica</name>
    <name type="common">Amycolata autotrophica</name>
    <name type="synonym">Nocardia autotrophica</name>
    <dbReference type="NCBI Taxonomy" id="2074"/>
    <lineage>
        <taxon>Bacteria</taxon>
        <taxon>Bacillati</taxon>
        <taxon>Actinomycetota</taxon>
        <taxon>Actinomycetes</taxon>
        <taxon>Pseudonocardiales</taxon>
        <taxon>Pseudonocardiaceae</taxon>
        <taxon>Pseudonocardia</taxon>
    </lineage>
</organism>
<dbReference type="EMBL" id="MIGB01000030">
    <property type="protein sequence ID" value="OSY37393.1"/>
    <property type="molecule type" value="Genomic_DNA"/>
</dbReference>
<protein>
    <submittedName>
        <fullName evidence="3">Uncharacterized protein</fullName>
    </submittedName>
</protein>
<evidence type="ECO:0000256" key="2">
    <source>
        <dbReference type="SAM" id="Phobius"/>
    </source>
</evidence>
<feature type="compositionally biased region" description="Pro residues" evidence="1">
    <location>
        <begin position="43"/>
        <end position="52"/>
    </location>
</feature>
<sequence>MTPLPNPAPPSNGPVVPQQRPGLPPGWAPSPYEPPSEQQWGPAGPPSAPPAPAPVARRIGPWWLVAAVLVGALLAASVTWAIARPATPEPTSSAPSSPSLISSAPAVPTAATTDQQVCGDLDRVGGAFYNGYYKQLMLSGGHADAVPIQLSAQTSALTTVGAPAGQIDGAAAIAAASPAIGSAMTGMVRDAAIAGKGAADSSVSGVNHIPDLTSLLTTFTTSTVECTKAGYQPSWFNPSELAR</sequence>